<dbReference type="PANTHER" id="PTHR34775:SF6">
    <property type="entry name" value="TRANSMEMBRANE PROTEIN"/>
    <property type="match status" value="1"/>
</dbReference>
<dbReference type="PANTHER" id="PTHR34775">
    <property type="entry name" value="TRANSMEMBRANE PROTEIN"/>
    <property type="match status" value="1"/>
</dbReference>
<dbReference type="EMBL" id="CM007387">
    <property type="protein sequence ID" value="ONK64188.1"/>
    <property type="molecule type" value="Genomic_DNA"/>
</dbReference>
<feature type="transmembrane region" description="Helical" evidence="2">
    <location>
        <begin position="381"/>
        <end position="403"/>
    </location>
</feature>
<proteinExistence type="predicted"/>
<feature type="compositionally biased region" description="Low complexity" evidence="1">
    <location>
        <begin position="127"/>
        <end position="138"/>
    </location>
</feature>
<feature type="region of interest" description="Disordered" evidence="1">
    <location>
        <begin position="1"/>
        <end position="88"/>
    </location>
</feature>
<feature type="region of interest" description="Disordered" evidence="1">
    <location>
        <begin position="334"/>
        <end position="354"/>
    </location>
</feature>
<feature type="compositionally biased region" description="Polar residues" evidence="1">
    <location>
        <begin position="411"/>
        <end position="421"/>
    </location>
</feature>
<dbReference type="Gramene" id="ONK64188">
    <property type="protein sequence ID" value="ONK64188"/>
    <property type="gene ID" value="A4U43_C07F23020"/>
</dbReference>
<feature type="region of interest" description="Disordered" evidence="1">
    <location>
        <begin position="103"/>
        <end position="152"/>
    </location>
</feature>
<keyword evidence="2" id="KW-0812">Transmembrane</keyword>
<sequence length="591" mass="67045">MDHPKKTPISTSKSHLGSQRIMGFGEKFNETDENKGHPQTPIKSISGFSKKKVLGERNPNTQFEKTPKEKPAPYDPVKNYTSPRPAFLRYNPDRRREILCRMRDEEGSLNGSEASQNEEKSIEEDLVSVSSTSPKPSSRCMEEDEEADEEEVEERRPWCFGMVWKFLTLFGLFLFSPRYLSPMNSSTSSPFQENIPSFGNSMYRDLLKTHLGFCNVCLDVGEEMCGIEGSSDYLPVLDDSVMGNLGDSVKVNGVLDLEEKEFISETEFLEEREEPVNSYESLEQKKINQRKEIGEEEIFEEETIENLSASPITSESVEDPDDQFLSEELVGVDSKEGAKEEESMESIETDFKEEEPELQSISEGFLKWKQDFDFASKDFQLLLLFLSLLAAVIGLVIVLFKYFTKSHQKSTRTSSPSPVSQHNDKTVDEHEESLLVSPLPSFSMIEELKDEKRDSNVEFVSPKYSADELTGFYETRPPTVELLGEFSIVDALASKAASGQNLKSMRFEEYEISKSKRRSVSNNAQVSEMRIKSSTSSIKVQPYTQHPTIEKKEDIIDKSEAKKVIVTPKKVIATPLRRSSRLQNRVTSPTP</sequence>
<dbReference type="Proteomes" id="UP000243459">
    <property type="component" value="Chromosome 7"/>
</dbReference>
<feature type="region of interest" description="Disordered" evidence="1">
    <location>
        <begin position="519"/>
        <end position="554"/>
    </location>
</feature>
<keyword evidence="4" id="KW-1185">Reference proteome</keyword>
<evidence type="ECO:0000313" key="3">
    <source>
        <dbReference type="EMBL" id="ONK64188.1"/>
    </source>
</evidence>
<evidence type="ECO:0000256" key="2">
    <source>
        <dbReference type="SAM" id="Phobius"/>
    </source>
</evidence>
<organism evidence="3 4">
    <name type="scientific">Asparagus officinalis</name>
    <name type="common">Garden asparagus</name>
    <dbReference type="NCBI Taxonomy" id="4686"/>
    <lineage>
        <taxon>Eukaryota</taxon>
        <taxon>Viridiplantae</taxon>
        <taxon>Streptophyta</taxon>
        <taxon>Embryophyta</taxon>
        <taxon>Tracheophyta</taxon>
        <taxon>Spermatophyta</taxon>
        <taxon>Magnoliopsida</taxon>
        <taxon>Liliopsida</taxon>
        <taxon>Asparagales</taxon>
        <taxon>Asparagaceae</taxon>
        <taxon>Asparagoideae</taxon>
        <taxon>Asparagus</taxon>
    </lineage>
</organism>
<feature type="compositionally biased region" description="Basic and acidic residues" evidence="1">
    <location>
        <begin position="27"/>
        <end position="36"/>
    </location>
</feature>
<feature type="region of interest" description="Disordered" evidence="1">
    <location>
        <begin position="409"/>
        <end position="434"/>
    </location>
</feature>
<protein>
    <submittedName>
        <fullName evidence="3">Uncharacterized protein</fullName>
    </submittedName>
</protein>
<name>A0A5P1EE69_ASPOF</name>
<evidence type="ECO:0000313" key="4">
    <source>
        <dbReference type="Proteomes" id="UP000243459"/>
    </source>
</evidence>
<evidence type="ECO:0000256" key="1">
    <source>
        <dbReference type="SAM" id="MobiDB-lite"/>
    </source>
</evidence>
<dbReference type="AlphaFoldDB" id="A0A5P1EE69"/>
<dbReference type="OrthoDB" id="1938687at2759"/>
<feature type="compositionally biased region" description="Polar residues" evidence="1">
    <location>
        <begin position="8"/>
        <end position="17"/>
    </location>
</feature>
<keyword evidence="2" id="KW-1133">Transmembrane helix</keyword>
<feature type="compositionally biased region" description="Acidic residues" evidence="1">
    <location>
        <begin position="342"/>
        <end position="354"/>
    </location>
</feature>
<reference evidence="4" key="1">
    <citation type="journal article" date="2017" name="Nat. Commun.">
        <title>The asparagus genome sheds light on the origin and evolution of a young Y chromosome.</title>
        <authorList>
            <person name="Harkess A."/>
            <person name="Zhou J."/>
            <person name="Xu C."/>
            <person name="Bowers J.E."/>
            <person name="Van der Hulst R."/>
            <person name="Ayyampalayam S."/>
            <person name="Mercati F."/>
            <person name="Riccardi P."/>
            <person name="McKain M.R."/>
            <person name="Kakrana A."/>
            <person name="Tang H."/>
            <person name="Ray J."/>
            <person name="Groenendijk J."/>
            <person name="Arikit S."/>
            <person name="Mathioni S.M."/>
            <person name="Nakano M."/>
            <person name="Shan H."/>
            <person name="Telgmann-Rauber A."/>
            <person name="Kanno A."/>
            <person name="Yue Z."/>
            <person name="Chen H."/>
            <person name="Li W."/>
            <person name="Chen Y."/>
            <person name="Xu X."/>
            <person name="Zhang Y."/>
            <person name="Luo S."/>
            <person name="Chen H."/>
            <person name="Gao J."/>
            <person name="Mao Z."/>
            <person name="Pires J.C."/>
            <person name="Luo M."/>
            <person name="Kudrna D."/>
            <person name="Wing R.A."/>
            <person name="Meyers B.C."/>
            <person name="Yi K."/>
            <person name="Kong H."/>
            <person name="Lavrijsen P."/>
            <person name="Sunseri F."/>
            <person name="Falavigna A."/>
            <person name="Ye Y."/>
            <person name="Leebens-Mack J.H."/>
            <person name="Chen G."/>
        </authorList>
    </citation>
    <scope>NUCLEOTIDE SEQUENCE [LARGE SCALE GENOMIC DNA]</scope>
    <source>
        <strain evidence="4">cv. DH0086</strain>
    </source>
</reference>
<feature type="compositionally biased region" description="Polar residues" evidence="1">
    <location>
        <begin position="520"/>
        <end position="547"/>
    </location>
</feature>
<gene>
    <name evidence="3" type="ORF">A4U43_C07F23020</name>
</gene>
<feature type="compositionally biased region" description="Acidic residues" evidence="1">
    <location>
        <begin position="142"/>
        <end position="152"/>
    </location>
</feature>
<keyword evidence="2" id="KW-0472">Membrane</keyword>
<accession>A0A5P1EE69</accession>